<dbReference type="EMBL" id="KZ821220">
    <property type="protein sequence ID" value="PYH49060.1"/>
    <property type="molecule type" value="Genomic_DNA"/>
</dbReference>
<accession>A0A318ZXZ8</accession>
<dbReference type="GeneID" id="37080706"/>
<feature type="region of interest" description="Disordered" evidence="1">
    <location>
        <begin position="1"/>
        <end position="843"/>
    </location>
</feature>
<feature type="compositionally biased region" description="Basic and acidic residues" evidence="1">
    <location>
        <begin position="557"/>
        <end position="571"/>
    </location>
</feature>
<evidence type="ECO:0000256" key="1">
    <source>
        <dbReference type="SAM" id="MobiDB-lite"/>
    </source>
</evidence>
<organism evidence="3 4">
    <name type="scientific">Aspergillus saccharolyticus JOP 1030-1</name>
    <dbReference type="NCBI Taxonomy" id="1450539"/>
    <lineage>
        <taxon>Eukaryota</taxon>
        <taxon>Fungi</taxon>
        <taxon>Dikarya</taxon>
        <taxon>Ascomycota</taxon>
        <taxon>Pezizomycotina</taxon>
        <taxon>Eurotiomycetes</taxon>
        <taxon>Eurotiomycetidae</taxon>
        <taxon>Eurotiales</taxon>
        <taxon>Aspergillaceae</taxon>
        <taxon>Aspergillus</taxon>
        <taxon>Aspergillus subgen. Circumdati</taxon>
    </lineage>
</organism>
<evidence type="ECO:0000313" key="3">
    <source>
        <dbReference type="EMBL" id="PYH49060.1"/>
    </source>
</evidence>
<feature type="compositionally biased region" description="Polar residues" evidence="1">
    <location>
        <begin position="78"/>
        <end position="87"/>
    </location>
</feature>
<dbReference type="RefSeq" id="XP_025435042.1">
    <property type="nucleotide sequence ID" value="XM_025579477.1"/>
</dbReference>
<feature type="compositionally biased region" description="Polar residues" evidence="1">
    <location>
        <begin position="269"/>
        <end position="287"/>
    </location>
</feature>
<feature type="compositionally biased region" description="Low complexity" evidence="1">
    <location>
        <begin position="115"/>
        <end position="126"/>
    </location>
</feature>
<feature type="compositionally biased region" description="Low complexity" evidence="1">
    <location>
        <begin position="38"/>
        <end position="48"/>
    </location>
</feature>
<reference evidence="3 4" key="1">
    <citation type="submission" date="2016-12" db="EMBL/GenBank/DDBJ databases">
        <title>The genomes of Aspergillus section Nigri reveals drivers in fungal speciation.</title>
        <authorList>
            <consortium name="DOE Joint Genome Institute"/>
            <person name="Vesth T.C."/>
            <person name="Nybo J."/>
            <person name="Theobald S."/>
            <person name="Brandl J."/>
            <person name="Frisvad J.C."/>
            <person name="Nielsen K.F."/>
            <person name="Lyhne E.K."/>
            <person name="Kogle M.E."/>
            <person name="Kuo A."/>
            <person name="Riley R."/>
            <person name="Clum A."/>
            <person name="Nolan M."/>
            <person name="Lipzen A."/>
            <person name="Salamov A."/>
            <person name="Henrissat B."/>
            <person name="Wiebenga A."/>
            <person name="De Vries R.P."/>
            <person name="Grigoriev I.V."/>
            <person name="Mortensen U.H."/>
            <person name="Andersen M.R."/>
            <person name="Baker S.E."/>
        </authorList>
    </citation>
    <scope>NUCLEOTIDE SEQUENCE [LARGE SCALE GENOMIC DNA]</scope>
    <source>
        <strain evidence="3 4">JOP 1030-1</strain>
    </source>
</reference>
<dbReference type="AlphaFoldDB" id="A0A318ZXZ8"/>
<feature type="compositionally biased region" description="Polar residues" evidence="1">
    <location>
        <begin position="164"/>
        <end position="174"/>
    </location>
</feature>
<feature type="compositionally biased region" description="Low complexity" evidence="1">
    <location>
        <begin position="233"/>
        <end position="246"/>
    </location>
</feature>
<feature type="compositionally biased region" description="Low complexity" evidence="1">
    <location>
        <begin position="179"/>
        <end position="193"/>
    </location>
</feature>
<sequence>MNINREERLQMRQRGAASRKTKEINFGFSFGLAPAPEPSATEPASRPADVGIASQPSASLAPPPTTTEPPATTETTTIVDETVQNGSLPIAPVEEHPSTAPDQNPPRRKSRSPRTRSSPRLSPSGPQSNDATEAGPSRKIRKLDHPRSSPTTSLAAPGDDTVPSLINGTDSIDTAQPVEESAAAISPTPESAPAEPPIEKPASPVAPPAAATAPDVLMTQPAPPEMESASVDAQQPSPTPTSASPTMNGTPSPPGKKARGKRKRQGSQESANSPSTTPSPKASNAQIGQPAEPMDLSPDVRREPTEIPATAVPDAVEPSTDNEVPSLSEQTEPVNTQAAVELGVTAQAQKTNQPQSTLKQSRLPVPSRTKRPRGERAASVQASTTTVREPRVARAGSIESAPTQVKGSKRIRTRIDDVPEPTEEPPVTNGKAEGQRMELDAPEGGEVGIAERKEVHKGRPQRLDVAESKPKRAGRPGRQVLPSLRDVVEEEDMPVEKAQKDVQESGESAPQPKRRGRKPKIAEPQPVEPEPSQPEPEQEPQPAPAEAQPKPRGRRPKQIEPEPASSEREQAEPEPETQEPAAGAETAPPKPRGRRAKPTEPMPELAQTAPELAIPDSMPRGRKALTAEPEAVQQEPSVPKLKLRGRRVRTAEPEPTQAEPKMMVQQPAEEPRPRERRTRPAEQETAQPEPEPAAPEAAEAAPKRGRKARGAKPIAQQPAEELPEPELADAERAEPEQEPRFPSATVEPQSRKRGRGTRQPADDPNASATREADTITAEGESSAGAQTRKRKPHQPRGETVPVTVHRLANVAALGGDPTLLESSDDEGETPARPSDRLQTKLPNRGGVNVADVLGQICRETLEKMLTSLTNNIEGEGNTARRAEFTRKKKVVEAYGAELEGRLLELSEMLDGNFVLGVKMRKAKREMMDYRSRLYQVRREREAVALQMDAVRRKHAEDESARKARATINNSLHSLDLALERSQTRPGDLDETSTDLAGMEFLLRNVAETVSSAAPGGQGGLLHQLRSFNAQLESTARRLES</sequence>
<feature type="compositionally biased region" description="Basic and acidic residues" evidence="1">
    <location>
        <begin position="461"/>
        <end position="470"/>
    </location>
</feature>
<evidence type="ECO:0000313" key="4">
    <source>
        <dbReference type="Proteomes" id="UP000248349"/>
    </source>
</evidence>
<feature type="compositionally biased region" description="Polar residues" evidence="1">
    <location>
        <begin position="346"/>
        <end position="360"/>
    </location>
</feature>
<feature type="compositionally biased region" description="Pro residues" evidence="1">
    <location>
        <begin position="526"/>
        <end position="543"/>
    </location>
</feature>
<feature type="domain" description="Inner kinetochore subunit AME1" evidence="2">
    <location>
        <begin position="796"/>
        <end position="1033"/>
    </location>
</feature>
<name>A0A318ZXZ8_9EURO</name>
<dbReference type="OrthoDB" id="5377952at2759"/>
<feature type="compositionally biased region" description="Low complexity" evidence="1">
    <location>
        <begin position="578"/>
        <end position="587"/>
    </location>
</feature>
<feature type="compositionally biased region" description="Low complexity" evidence="1">
    <location>
        <begin position="683"/>
        <end position="700"/>
    </location>
</feature>
<protein>
    <recommendedName>
        <fullName evidence="2">Inner kinetochore subunit AME1 domain-containing protein</fullName>
    </recommendedName>
</protein>
<feature type="compositionally biased region" description="Low complexity" evidence="1">
    <location>
        <begin position="68"/>
        <end position="77"/>
    </location>
</feature>
<proteinExistence type="predicted"/>
<dbReference type="Proteomes" id="UP000248349">
    <property type="component" value="Unassembled WGS sequence"/>
</dbReference>
<dbReference type="Pfam" id="PF20994">
    <property type="entry name" value="CENPU"/>
    <property type="match status" value="1"/>
</dbReference>
<feature type="compositionally biased region" description="Low complexity" evidence="1">
    <location>
        <begin position="200"/>
        <end position="214"/>
    </location>
</feature>
<feature type="compositionally biased region" description="Basic and acidic residues" evidence="1">
    <location>
        <begin position="494"/>
        <end position="503"/>
    </location>
</feature>
<feature type="compositionally biased region" description="Basic and acidic residues" evidence="1">
    <location>
        <begin position="669"/>
        <end position="682"/>
    </location>
</feature>
<feature type="compositionally biased region" description="Polar residues" evidence="1">
    <location>
        <begin position="319"/>
        <end position="338"/>
    </location>
</feature>
<gene>
    <name evidence="3" type="ORF">BP01DRAFT_420770</name>
</gene>
<feature type="compositionally biased region" description="Basic and acidic residues" evidence="1">
    <location>
        <begin position="1"/>
        <end position="10"/>
    </location>
</feature>
<dbReference type="InterPro" id="IPR048743">
    <property type="entry name" value="AME1"/>
</dbReference>
<keyword evidence="4" id="KW-1185">Reference proteome</keyword>
<feature type="compositionally biased region" description="Basic and acidic residues" evidence="1">
    <location>
        <begin position="729"/>
        <end position="739"/>
    </location>
</feature>
<evidence type="ECO:0000259" key="2">
    <source>
        <dbReference type="Pfam" id="PF20994"/>
    </source>
</evidence>
<feature type="compositionally biased region" description="Basic residues" evidence="1">
    <location>
        <begin position="256"/>
        <end position="265"/>
    </location>
</feature>